<dbReference type="EMBL" id="JANHOG010002829">
    <property type="protein sequence ID" value="KAJ3519566.1"/>
    <property type="molecule type" value="Genomic_DNA"/>
</dbReference>
<accession>A0ACC1RHF0</accession>
<sequence>MAVTITGYETHGDGTDAMNTDCDYSSAYVTLLTNTSLVGHGMTFTIGRGNDIVCLAIRELAERLVGKNVEELFANMGKTWDYLCSDPQLRWIGPEKGVIHIALGAVDNALWDMFARSQSKPLWKLVVDMTPVRRTGERDRLPLHH</sequence>
<comment type="caution">
    <text evidence="1">The sequence shown here is derived from an EMBL/GenBank/DDBJ whole genome shotgun (WGS) entry which is preliminary data.</text>
</comment>
<reference evidence="1" key="1">
    <citation type="submission" date="2022-07" db="EMBL/GenBank/DDBJ databases">
        <title>Genome Sequence of Phlebia brevispora.</title>
        <authorList>
            <person name="Buettner E."/>
        </authorList>
    </citation>
    <scope>NUCLEOTIDE SEQUENCE</scope>
    <source>
        <strain evidence="1">MPL23</strain>
    </source>
</reference>
<proteinExistence type="predicted"/>
<organism evidence="1 2">
    <name type="scientific">Phlebia brevispora</name>
    <dbReference type="NCBI Taxonomy" id="194682"/>
    <lineage>
        <taxon>Eukaryota</taxon>
        <taxon>Fungi</taxon>
        <taxon>Dikarya</taxon>
        <taxon>Basidiomycota</taxon>
        <taxon>Agaricomycotina</taxon>
        <taxon>Agaricomycetes</taxon>
        <taxon>Polyporales</taxon>
        <taxon>Meruliaceae</taxon>
        <taxon>Phlebia</taxon>
    </lineage>
</organism>
<evidence type="ECO:0000313" key="1">
    <source>
        <dbReference type="EMBL" id="KAJ3519566.1"/>
    </source>
</evidence>
<gene>
    <name evidence="1" type="ORF">NM688_g9284</name>
</gene>
<dbReference type="Proteomes" id="UP001148662">
    <property type="component" value="Unassembled WGS sequence"/>
</dbReference>
<keyword evidence="2" id="KW-1185">Reference proteome</keyword>
<protein>
    <submittedName>
        <fullName evidence="1">Uncharacterized protein</fullName>
    </submittedName>
</protein>
<name>A0ACC1RHF0_9APHY</name>
<evidence type="ECO:0000313" key="2">
    <source>
        <dbReference type="Proteomes" id="UP001148662"/>
    </source>
</evidence>